<gene>
    <name evidence="5" type="ORF">BaRGS_00015903</name>
    <name evidence="4" type="ORF">BaRGS_00032697</name>
</gene>
<keyword evidence="2" id="KW-0472">Membrane</keyword>
<feature type="transmembrane region" description="Helical" evidence="2">
    <location>
        <begin position="110"/>
        <end position="130"/>
    </location>
</feature>
<accession>A0ABD0JMY0</accession>
<feature type="compositionally biased region" description="Acidic residues" evidence="1">
    <location>
        <begin position="186"/>
        <end position="195"/>
    </location>
</feature>
<sequence length="218" mass="24009">MSVTPNTTVSSSLLLSTILTQCQLGVVTVTPLPQRPDPRGDQYGPGAGGLPPSAYGPGVAGEDYKAPADWAPDRDLDFYERKRGGKFGYSSSGLKGDNRTQGENESDPGAVMYIIVVLVFYSTGVMVMIVRYLRTEKKELEEEVTLENFFKSMPDKRAEKEHRVNLTAIRAFHTLTSISYDDEDLEDLDLGSDAETESREQTTETEDTSSQPLLVTDL</sequence>
<evidence type="ECO:0000256" key="3">
    <source>
        <dbReference type="SAM" id="SignalP"/>
    </source>
</evidence>
<keyword evidence="2" id="KW-0812">Transmembrane</keyword>
<dbReference type="EMBL" id="JACVVK020000098">
    <property type="protein sequence ID" value="KAK7492956.1"/>
    <property type="molecule type" value="Genomic_DNA"/>
</dbReference>
<comment type="caution">
    <text evidence="4">The sequence shown here is derived from an EMBL/GenBank/DDBJ whole genome shotgun (WGS) entry which is preliminary data.</text>
</comment>
<organism evidence="4 6">
    <name type="scientific">Batillaria attramentaria</name>
    <dbReference type="NCBI Taxonomy" id="370345"/>
    <lineage>
        <taxon>Eukaryota</taxon>
        <taxon>Metazoa</taxon>
        <taxon>Spiralia</taxon>
        <taxon>Lophotrochozoa</taxon>
        <taxon>Mollusca</taxon>
        <taxon>Gastropoda</taxon>
        <taxon>Caenogastropoda</taxon>
        <taxon>Sorbeoconcha</taxon>
        <taxon>Cerithioidea</taxon>
        <taxon>Batillariidae</taxon>
        <taxon>Batillaria</taxon>
    </lineage>
</organism>
<keyword evidence="3" id="KW-0732">Signal</keyword>
<evidence type="ECO:0000256" key="1">
    <source>
        <dbReference type="SAM" id="MobiDB-lite"/>
    </source>
</evidence>
<dbReference type="AlphaFoldDB" id="A0ABD0JMY0"/>
<proteinExistence type="predicted"/>
<dbReference type="Proteomes" id="UP001519460">
    <property type="component" value="Unassembled WGS sequence"/>
</dbReference>
<keyword evidence="2" id="KW-1133">Transmembrane helix</keyword>
<protein>
    <submittedName>
        <fullName evidence="4">Uncharacterized protein</fullName>
    </submittedName>
</protein>
<feature type="signal peptide" evidence="3">
    <location>
        <begin position="1"/>
        <end position="24"/>
    </location>
</feature>
<feature type="region of interest" description="Disordered" evidence="1">
    <location>
        <begin position="186"/>
        <end position="218"/>
    </location>
</feature>
<feature type="region of interest" description="Disordered" evidence="1">
    <location>
        <begin position="30"/>
        <end position="56"/>
    </location>
</feature>
<reference evidence="4" key="1">
    <citation type="submission" date="2020-09" db="EMBL/GenBank/DDBJ databases">
        <authorList>
            <person name="Won Y."/>
        </authorList>
    </citation>
    <scope>NUCLEOTIDE SEQUENCE</scope>
    <source>
        <strain evidence="4">Wonlab-2016</strain>
        <tissue evidence="4">Foot muscle</tissue>
    </source>
</reference>
<reference evidence="4" key="3">
    <citation type="submission" date="2023-01" db="EMBL/GenBank/DDBJ databases">
        <authorList>
            <person name="Patra A."/>
        </authorList>
    </citation>
    <scope>NUCLEOTIDE SEQUENCE</scope>
    <source>
        <strain evidence="4">Wonlab-2016</strain>
        <tissue evidence="4">Foot muscle</tissue>
    </source>
</reference>
<evidence type="ECO:0000256" key="2">
    <source>
        <dbReference type="SAM" id="Phobius"/>
    </source>
</evidence>
<reference evidence="4 6" key="2">
    <citation type="journal article" date="2023" name="Sci. Data">
        <title>Genome assembly of the Korean intertidal mud-creeper Batillaria attramentaria.</title>
        <authorList>
            <person name="Patra A.K."/>
            <person name="Ho P.T."/>
            <person name="Jun S."/>
            <person name="Lee S.J."/>
            <person name="Kim Y."/>
            <person name="Won Y.J."/>
        </authorList>
    </citation>
    <scope>NUCLEOTIDE SEQUENCE [LARGE SCALE GENOMIC DNA]</scope>
    <source>
        <strain evidence="4">Wonlab-2016</strain>
    </source>
</reference>
<feature type="chain" id="PRO_5044722555" evidence="3">
    <location>
        <begin position="25"/>
        <end position="218"/>
    </location>
</feature>
<evidence type="ECO:0000313" key="4">
    <source>
        <dbReference type="EMBL" id="KAK7476070.1"/>
    </source>
</evidence>
<evidence type="ECO:0000313" key="5">
    <source>
        <dbReference type="EMBL" id="KAK7492956.1"/>
    </source>
</evidence>
<name>A0ABD0JMY0_9CAEN</name>
<keyword evidence="6" id="KW-1185">Reference proteome</keyword>
<evidence type="ECO:0000313" key="6">
    <source>
        <dbReference type="Proteomes" id="UP001519460"/>
    </source>
</evidence>
<dbReference type="EMBL" id="JACVVK020000386">
    <property type="protein sequence ID" value="KAK7476070.1"/>
    <property type="molecule type" value="Genomic_DNA"/>
</dbReference>